<evidence type="ECO:0000313" key="5">
    <source>
        <dbReference type="WBParaSite" id="ACRNAN_scaffold2551.g6862.t1"/>
    </source>
</evidence>
<comment type="cofactor">
    <cofactor evidence="1">
        <name>a divalent metal cation</name>
        <dbReference type="ChEBI" id="CHEBI:60240"/>
    </cofactor>
</comment>
<evidence type="ECO:0000313" key="4">
    <source>
        <dbReference type="Proteomes" id="UP000887540"/>
    </source>
</evidence>
<dbReference type="InterPro" id="IPR027806">
    <property type="entry name" value="HARBI1_dom"/>
</dbReference>
<accession>A0A914DF67</accession>
<proteinExistence type="predicted"/>
<organism evidence="4 5">
    <name type="scientific">Acrobeloides nanus</name>
    <dbReference type="NCBI Taxonomy" id="290746"/>
    <lineage>
        <taxon>Eukaryota</taxon>
        <taxon>Metazoa</taxon>
        <taxon>Ecdysozoa</taxon>
        <taxon>Nematoda</taxon>
        <taxon>Chromadorea</taxon>
        <taxon>Rhabditida</taxon>
        <taxon>Tylenchina</taxon>
        <taxon>Cephalobomorpha</taxon>
        <taxon>Cephaloboidea</taxon>
        <taxon>Cephalobidae</taxon>
        <taxon>Acrobeloides</taxon>
    </lineage>
</organism>
<protein>
    <submittedName>
        <fullName evidence="5">DDE Tnp4 domain-containing protein</fullName>
    </submittedName>
</protein>
<evidence type="ECO:0000256" key="2">
    <source>
        <dbReference type="ARBA" id="ARBA00022723"/>
    </source>
</evidence>
<dbReference type="Proteomes" id="UP000887540">
    <property type="component" value="Unplaced"/>
</dbReference>
<dbReference type="Pfam" id="PF13359">
    <property type="entry name" value="DDE_Tnp_4"/>
    <property type="match status" value="1"/>
</dbReference>
<evidence type="ECO:0000256" key="1">
    <source>
        <dbReference type="ARBA" id="ARBA00001968"/>
    </source>
</evidence>
<reference evidence="5" key="1">
    <citation type="submission" date="2022-11" db="UniProtKB">
        <authorList>
            <consortium name="WormBaseParasite"/>
        </authorList>
    </citation>
    <scope>IDENTIFICATION</scope>
</reference>
<evidence type="ECO:0000259" key="3">
    <source>
        <dbReference type="Pfam" id="PF13359"/>
    </source>
</evidence>
<dbReference type="GO" id="GO:0046872">
    <property type="term" value="F:metal ion binding"/>
    <property type="evidence" value="ECO:0007669"/>
    <property type="project" value="UniProtKB-KW"/>
</dbReference>
<feature type="domain" description="DDE Tnp4" evidence="3">
    <location>
        <begin position="12"/>
        <end position="93"/>
    </location>
</feature>
<keyword evidence="2" id="KW-0479">Metal-binding</keyword>
<dbReference type="WBParaSite" id="ACRNAN_scaffold2551.g6862.t1">
    <property type="protein sequence ID" value="ACRNAN_scaffold2551.g6862.t1"/>
    <property type="gene ID" value="ACRNAN_scaffold2551.g6862"/>
</dbReference>
<name>A0A914DF67_9BILA</name>
<dbReference type="AlphaFoldDB" id="A0A914DF67"/>
<sequence length="113" mass="13524">MAWIEFEANRRPFNGAIILGDSIYPRRPWLCPMRPHAPANERAFFASHSKTRRLIENTFGIWKNRWRVLKELIRVKSPEYSALIIKSTAILHNFQIFNRLEEENDDHLFEDEE</sequence>
<keyword evidence="4" id="KW-1185">Reference proteome</keyword>